<evidence type="ECO:0000313" key="1">
    <source>
        <dbReference type="EMBL" id="KAF4503727.1"/>
    </source>
</evidence>
<dbReference type="AlphaFoldDB" id="A0A9P5BKH8"/>
<evidence type="ECO:0000313" key="2">
    <source>
        <dbReference type="Proteomes" id="UP000737391"/>
    </source>
</evidence>
<dbReference type="OrthoDB" id="408373at2759"/>
<dbReference type="PANTHER" id="PTHR37017:SF11">
    <property type="entry name" value="ESTERASE_LIPASE_THIOESTERASE DOMAIN-CONTAINING PROTEIN"/>
    <property type="match status" value="1"/>
</dbReference>
<dbReference type="EMBL" id="LUFC02000002">
    <property type="protein sequence ID" value="KAF4503727.1"/>
    <property type="molecule type" value="Genomic_DNA"/>
</dbReference>
<dbReference type="Proteomes" id="UP000737391">
    <property type="component" value="Unassembled WGS sequence"/>
</dbReference>
<dbReference type="Gene3D" id="3.40.50.1820">
    <property type="entry name" value="alpha/beta hydrolase"/>
    <property type="match status" value="1"/>
</dbReference>
<name>A0A9P5BKH8_9HYPO</name>
<dbReference type="InterPro" id="IPR029058">
    <property type="entry name" value="AB_hydrolase_fold"/>
</dbReference>
<gene>
    <name evidence="1" type="ORF">FAGAP_5</name>
</gene>
<accession>A0A9P5BKH8</accession>
<dbReference type="PANTHER" id="PTHR37017">
    <property type="entry name" value="AB HYDROLASE-1 DOMAIN-CONTAINING PROTEIN-RELATED"/>
    <property type="match status" value="1"/>
</dbReference>
<protein>
    <submittedName>
        <fullName evidence="1">Signal peptide protein</fullName>
    </submittedName>
</protein>
<sequence length="88" mass="9753">MSCGIAALKHQSRRVYTDNVEYEPWHDVPCFFIFCDEDRAIPLAIQENLASTLGPGAGSFHIKSFHSPFLSLPKETVEGLKKAAQDSS</sequence>
<proteinExistence type="predicted"/>
<organism evidence="1 2">
    <name type="scientific">Fusarium agapanthi</name>
    <dbReference type="NCBI Taxonomy" id="1803897"/>
    <lineage>
        <taxon>Eukaryota</taxon>
        <taxon>Fungi</taxon>
        <taxon>Dikarya</taxon>
        <taxon>Ascomycota</taxon>
        <taxon>Pezizomycotina</taxon>
        <taxon>Sordariomycetes</taxon>
        <taxon>Hypocreomycetidae</taxon>
        <taxon>Hypocreales</taxon>
        <taxon>Nectriaceae</taxon>
        <taxon>Fusarium</taxon>
        <taxon>Fusarium fujikuroi species complex</taxon>
    </lineage>
</organism>
<comment type="caution">
    <text evidence="1">The sequence shown here is derived from an EMBL/GenBank/DDBJ whole genome shotgun (WGS) entry which is preliminary data.</text>
</comment>
<dbReference type="InterPro" id="IPR052897">
    <property type="entry name" value="Sec-Metab_Biosynth_Hydrolase"/>
</dbReference>
<dbReference type="SUPFAM" id="SSF53474">
    <property type="entry name" value="alpha/beta-Hydrolases"/>
    <property type="match status" value="1"/>
</dbReference>
<reference evidence="1" key="1">
    <citation type="submission" date="2020-01" db="EMBL/GenBank/DDBJ databases">
        <title>Identification and distribution of gene clusters putatively required for synthesis of sphingolipid metabolism inhibitors in phylogenetically diverse species of the filamentous fungus Fusarium.</title>
        <authorList>
            <person name="Kim H.-S."/>
            <person name="Busman M."/>
            <person name="Brown D.W."/>
            <person name="Divon H."/>
            <person name="Uhlig S."/>
            <person name="Proctor R.H."/>
        </authorList>
    </citation>
    <scope>NUCLEOTIDE SEQUENCE</scope>
    <source>
        <strain evidence="1">NRRL 31653</strain>
    </source>
</reference>
<keyword evidence="2" id="KW-1185">Reference proteome</keyword>